<dbReference type="InterPro" id="IPR025741">
    <property type="entry name" value="FAM110_C"/>
</dbReference>
<dbReference type="GO" id="GO:0005938">
    <property type="term" value="C:cell cortex"/>
    <property type="evidence" value="ECO:0007669"/>
    <property type="project" value="TreeGrafter"/>
</dbReference>
<name>A0A8B9ERS5_ANSCY</name>
<feature type="region of interest" description="Disordered" evidence="2">
    <location>
        <begin position="1"/>
        <end position="23"/>
    </location>
</feature>
<sequence length="467" mass="51147">MSLSTRSNLSSNTPRDGDSTTSLGNLFQCLTTLSKKKFKKQMETKKGKRKRKGIKKLSLKALSDSVTNDHRADPSPTGLHEDEPCPQPAPGREAGSLAAAMPAEPLSRAVKMHAIPDLHSSLTVRLLSKGPEYLRRQMGAGTPSRRSAVERLAADKAKYVKSQQVIGTKQEPVTVLSSASESGSEACSVESKKTNRDSGRGKGAKPPERAKVTCSCRAPLQHGPPIARRSTPRRQVRPDSLVIYRQKCELGRGQSQDGSRGSLVRRFFQGPGKEKQLASPEMPRVIMEDAASTESKEPPVAKHSDHKPSSHGAEQTAAASTKTPGLCTTELERPSTLTVAAEEVKEVKRRGLHRSQSDISSRYSKSFAEFDTFFKYCGLEQEVIEDLGRENFSVVSDNVSFKIRSISVATSESDFTRHSGDEGLLEDELTEQVPSSTSVIERNARIIKWLYTCKKAKETNKAIQELA</sequence>
<feature type="compositionally biased region" description="Low complexity" evidence="2">
    <location>
        <begin position="177"/>
        <end position="189"/>
    </location>
</feature>
<protein>
    <submittedName>
        <fullName evidence="5">Family with sequence similarity 110 member C</fullName>
    </submittedName>
</protein>
<feature type="compositionally biased region" description="Basic and acidic residues" evidence="2">
    <location>
        <begin position="294"/>
        <end position="308"/>
    </location>
</feature>
<dbReference type="Pfam" id="PF14161">
    <property type="entry name" value="FAM110_N"/>
    <property type="match status" value="1"/>
</dbReference>
<proteinExistence type="inferred from homology"/>
<feature type="domain" description="Centrosome-associated FAM110 N-terminal" evidence="4">
    <location>
        <begin position="119"/>
        <end position="174"/>
    </location>
</feature>
<evidence type="ECO:0000256" key="1">
    <source>
        <dbReference type="ARBA" id="ARBA00010576"/>
    </source>
</evidence>
<dbReference type="AlphaFoldDB" id="A0A8B9ERS5"/>
<organism evidence="5 6">
    <name type="scientific">Anser cygnoides</name>
    <name type="common">Swan goose</name>
    <dbReference type="NCBI Taxonomy" id="8845"/>
    <lineage>
        <taxon>Eukaryota</taxon>
        <taxon>Metazoa</taxon>
        <taxon>Chordata</taxon>
        <taxon>Craniata</taxon>
        <taxon>Vertebrata</taxon>
        <taxon>Euteleostomi</taxon>
        <taxon>Archelosauria</taxon>
        <taxon>Archosauria</taxon>
        <taxon>Dinosauria</taxon>
        <taxon>Saurischia</taxon>
        <taxon>Theropoda</taxon>
        <taxon>Coelurosauria</taxon>
        <taxon>Aves</taxon>
        <taxon>Neognathae</taxon>
        <taxon>Galloanserae</taxon>
        <taxon>Anseriformes</taxon>
        <taxon>Anatidae</taxon>
        <taxon>Anserinae</taxon>
        <taxon>Anser</taxon>
    </lineage>
</organism>
<feature type="compositionally biased region" description="Basic and acidic residues" evidence="2">
    <location>
        <begin position="190"/>
        <end position="211"/>
    </location>
</feature>
<dbReference type="GO" id="GO:0030335">
    <property type="term" value="P:positive regulation of cell migration"/>
    <property type="evidence" value="ECO:0007669"/>
    <property type="project" value="TreeGrafter"/>
</dbReference>
<dbReference type="Ensembl" id="ENSACDT00005029890.1">
    <property type="protein sequence ID" value="ENSACDP00005025050.1"/>
    <property type="gene ID" value="ENSACDG00005018136.1"/>
</dbReference>
<evidence type="ECO:0000313" key="5">
    <source>
        <dbReference type="Ensembl" id="ENSACDP00005025050.1"/>
    </source>
</evidence>
<reference evidence="5" key="1">
    <citation type="submission" date="2025-08" db="UniProtKB">
        <authorList>
            <consortium name="Ensembl"/>
        </authorList>
    </citation>
    <scope>IDENTIFICATION</scope>
</reference>
<evidence type="ECO:0000259" key="4">
    <source>
        <dbReference type="Pfam" id="PF14161"/>
    </source>
</evidence>
<dbReference type="Pfam" id="PF14160">
    <property type="entry name" value="FAM110_C"/>
    <property type="match status" value="1"/>
</dbReference>
<dbReference type="PANTHER" id="PTHR14758">
    <property type="entry name" value="AGAP005440-PA"/>
    <property type="match status" value="1"/>
</dbReference>
<comment type="similarity">
    <text evidence="1">Belongs to the FAM110 family.</text>
</comment>
<feature type="compositionally biased region" description="Basic and acidic residues" evidence="2">
    <location>
        <begin position="67"/>
        <end position="83"/>
    </location>
</feature>
<evidence type="ECO:0000256" key="2">
    <source>
        <dbReference type="SAM" id="MobiDB-lite"/>
    </source>
</evidence>
<feature type="compositionally biased region" description="Low complexity" evidence="2">
    <location>
        <begin position="1"/>
        <end position="14"/>
    </location>
</feature>
<dbReference type="PANTHER" id="PTHR14758:SF5">
    <property type="entry name" value="PROTEIN FAM110C"/>
    <property type="match status" value="1"/>
</dbReference>
<dbReference type="InterPro" id="IPR025740">
    <property type="entry name" value="FAM110"/>
</dbReference>
<accession>A0A8B9ERS5</accession>
<feature type="domain" description="Centrosome-associated FAM110 C-terminal" evidence="3">
    <location>
        <begin position="350"/>
        <end position="456"/>
    </location>
</feature>
<keyword evidence="6" id="KW-1185">Reference proteome</keyword>
<evidence type="ECO:0000259" key="3">
    <source>
        <dbReference type="Pfam" id="PF14160"/>
    </source>
</evidence>
<dbReference type="Proteomes" id="UP000694521">
    <property type="component" value="Unplaced"/>
</dbReference>
<feature type="compositionally biased region" description="Low complexity" evidence="2">
    <location>
        <begin position="251"/>
        <end position="262"/>
    </location>
</feature>
<feature type="region of interest" description="Disordered" evidence="2">
    <location>
        <begin position="37"/>
        <end position="102"/>
    </location>
</feature>
<dbReference type="GO" id="GO:0043014">
    <property type="term" value="F:alpha-tubulin binding"/>
    <property type="evidence" value="ECO:0007669"/>
    <property type="project" value="TreeGrafter"/>
</dbReference>
<dbReference type="InterPro" id="IPR025739">
    <property type="entry name" value="FAM110_N"/>
</dbReference>
<evidence type="ECO:0000313" key="6">
    <source>
        <dbReference type="Proteomes" id="UP000694521"/>
    </source>
</evidence>
<feature type="compositionally biased region" description="Basic residues" evidence="2">
    <location>
        <begin position="46"/>
        <end position="58"/>
    </location>
</feature>
<reference evidence="5" key="2">
    <citation type="submission" date="2025-09" db="UniProtKB">
        <authorList>
            <consortium name="Ensembl"/>
        </authorList>
    </citation>
    <scope>IDENTIFICATION</scope>
</reference>
<feature type="region of interest" description="Disordered" evidence="2">
    <location>
        <begin position="159"/>
        <end position="333"/>
    </location>
</feature>
<dbReference type="GO" id="GO:0060491">
    <property type="term" value="P:regulation of cell projection assembly"/>
    <property type="evidence" value="ECO:0007669"/>
    <property type="project" value="TreeGrafter"/>
</dbReference>